<keyword evidence="3" id="KW-1185">Reference proteome</keyword>
<name>A0A4P6L3W2_9BURK</name>
<dbReference type="RefSeq" id="WP_130189246.1">
    <property type="nucleotide sequence ID" value="NZ_CP035913.1"/>
</dbReference>
<feature type="chain" id="PRO_5020844411" evidence="1">
    <location>
        <begin position="16"/>
        <end position="233"/>
    </location>
</feature>
<evidence type="ECO:0000313" key="3">
    <source>
        <dbReference type="Proteomes" id="UP000290637"/>
    </source>
</evidence>
<organism evidence="2 3">
    <name type="scientific">Pseudoduganella lutea</name>
    <dbReference type="NCBI Taxonomy" id="321985"/>
    <lineage>
        <taxon>Bacteria</taxon>
        <taxon>Pseudomonadati</taxon>
        <taxon>Pseudomonadota</taxon>
        <taxon>Betaproteobacteria</taxon>
        <taxon>Burkholderiales</taxon>
        <taxon>Oxalobacteraceae</taxon>
        <taxon>Telluria group</taxon>
        <taxon>Pseudoduganella</taxon>
    </lineage>
</organism>
<gene>
    <name evidence="2" type="ORF">EWM63_26750</name>
</gene>
<feature type="signal peptide" evidence="1">
    <location>
        <begin position="1"/>
        <end position="15"/>
    </location>
</feature>
<protein>
    <submittedName>
        <fullName evidence="2">Uncharacterized protein</fullName>
    </submittedName>
</protein>
<evidence type="ECO:0000313" key="2">
    <source>
        <dbReference type="EMBL" id="QBE66137.1"/>
    </source>
</evidence>
<reference evidence="2 3" key="1">
    <citation type="submission" date="2019-02" db="EMBL/GenBank/DDBJ databases">
        <title>Draft Genome Sequences of Six Type Strains of the Genus Massilia.</title>
        <authorList>
            <person name="Miess H."/>
            <person name="Frediansyhah A."/>
            <person name="Gross H."/>
        </authorList>
    </citation>
    <scope>NUCLEOTIDE SEQUENCE [LARGE SCALE GENOMIC DNA]</scope>
    <source>
        <strain evidence="2 3">DSM 17473</strain>
    </source>
</reference>
<keyword evidence="1" id="KW-0732">Signal</keyword>
<evidence type="ECO:0000256" key="1">
    <source>
        <dbReference type="SAM" id="SignalP"/>
    </source>
</evidence>
<sequence length="233" mass="24494">MLLLALLTAAATAHAGPTEATEPPRVIVPGAKIAIGWPYAVLAEGMDAFDDGRHDLAPRAGLRFRLLLTPGVTALDNVVMTLVDGDRLTPVPLALDGFFTLARQDLPGDAELAVNRNVGQFDANRTPQPDVRTPGLPDNVRRMGDLRLECRVKMAMARHLFGFMQSAAISLAGGTDWCAPRKGGGYSVNAGRPVAHAALAEEGRALALAVKAGAAAIPIADPSWSDDALVTFD</sequence>
<proteinExistence type="predicted"/>
<dbReference type="KEGG" id="plue:EWM63_26750"/>
<accession>A0A4P6L3W2</accession>
<dbReference type="OrthoDB" id="8756031at2"/>
<dbReference type="AlphaFoldDB" id="A0A4P6L3W2"/>
<dbReference type="EMBL" id="CP035913">
    <property type="protein sequence ID" value="QBE66137.1"/>
    <property type="molecule type" value="Genomic_DNA"/>
</dbReference>
<dbReference type="Proteomes" id="UP000290637">
    <property type="component" value="Chromosome"/>
</dbReference>